<keyword evidence="1" id="KW-0812">Transmembrane</keyword>
<dbReference type="AlphaFoldDB" id="A0A0A9AZ31"/>
<proteinExistence type="predicted"/>
<evidence type="ECO:0000256" key="1">
    <source>
        <dbReference type="SAM" id="Phobius"/>
    </source>
</evidence>
<keyword evidence="1" id="KW-0472">Membrane</keyword>
<name>A0A0A9AZ31_ARUDO</name>
<protein>
    <submittedName>
        <fullName evidence="2">Uncharacterized protein</fullName>
    </submittedName>
</protein>
<feature type="transmembrane region" description="Helical" evidence="1">
    <location>
        <begin position="12"/>
        <end position="36"/>
    </location>
</feature>
<keyword evidence="1" id="KW-1133">Transmembrane helix</keyword>
<evidence type="ECO:0000313" key="2">
    <source>
        <dbReference type="EMBL" id="JAD56396.1"/>
    </source>
</evidence>
<accession>A0A0A9AZ31</accession>
<reference evidence="2" key="2">
    <citation type="journal article" date="2015" name="Data Brief">
        <title>Shoot transcriptome of the giant reed, Arundo donax.</title>
        <authorList>
            <person name="Barrero R.A."/>
            <person name="Guerrero F.D."/>
            <person name="Moolhuijzen P."/>
            <person name="Goolsby J.A."/>
            <person name="Tidwell J."/>
            <person name="Bellgard S.E."/>
            <person name="Bellgard M.I."/>
        </authorList>
    </citation>
    <scope>NUCLEOTIDE SEQUENCE</scope>
    <source>
        <tissue evidence="2">Shoot tissue taken approximately 20 cm above the soil surface</tissue>
    </source>
</reference>
<dbReference type="EMBL" id="GBRH01241499">
    <property type="protein sequence ID" value="JAD56396.1"/>
    <property type="molecule type" value="Transcribed_RNA"/>
</dbReference>
<reference evidence="2" key="1">
    <citation type="submission" date="2014-09" db="EMBL/GenBank/DDBJ databases">
        <authorList>
            <person name="Magalhaes I.L.F."/>
            <person name="Oliveira U."/>
            <person name="Santos F.R."/>
            <person name="Vidigal T.H.D.A."/>
            <person name="Brescovit A.D."/>
            <person name="Santos A.J."/>
        </authorList>
    </citation>
    <scope>NUCLEOTIDE SEQUENCE</scope>
    <source>
        <tissue evidence="2">Shoot tissue taken approximately 20 cm above the soil surface</tissue>
    </source>
</reference>
<sequence length="59" mass="6469">MAILGVEQRWRTAYVAAVFVLGVVTVALEAITWGVVVRRRKAESKTFNSASNGHMPHSV</sequence>
<organism evidence="2">
    <name type="scientific">Arundo donax</name>
    <name type="common">Giant reed</name>
    <name type="synonym">Donax arundinaceus</name>
    <dbReference type="NCBI Taxonomy" id="35708"/>
    <lineage>
        <taxon>Eukaryota</taxon>
        <taxon>Viridiplantae</taxon>
        <taxon>Streptophyta</taxon>
        <taxon>Embryophyta</taxon>
        <taxon>Tracheophyta</taxon>
        <taxon>Spermatophyta</taxon>
        <taxon>Magnoliopsida</taxon>
        <taxon>Liliopsida</taxon>
        <taxon>Poales</taxon>
        <taxon>Poaceae</taxon>
        <taxon>PACMAD clade</taxon>
        <taxon>Arundinoideae</taxon>
        <taxon>Arundineae</taxon>
        <taxon>Arundo</taxon>
    </lineage>
</organism>